<accession>A0A9P7E0U5</accession>
<organism evidence="1 2">
    <name type="scientific">Suillus subaureus</name>
    <dbReference type="NCBI Taxonomy" id="48587"/>
    <lineage>
        <taxon>Eukaryota</taxon>
        <taxon>Fungi</taxon>
        <taxon>Dikarya</taxon>
        <taxon>Basidiomycota</taxon>
        <taxon>Agaricomycotina</taxon>
        <taxon>Agaricomycetes</taxon>
        <taxon>Agaricomycetidae</taxon>
        <taxon>Boletales</taxon>
        <taxon>Suillineae</taxon>
        <taxon>Suillaceae</taxon>
        <taxon>Suillus</taxon>
    </lineage>
</organism>
<dbReference type="RefSeq" id="XP_041188526.1">
    <property type="nucleotide sequence ID" value="XM_041343772.1"/>
</dbReference>
<gene>
    <name evidence="1" type="ORF">BJ212DRAFT_666789</name>
</gene>
<proteinExistence type="predicted"/>
<evidence type="ECO:0000313" key="1">
    <source>
        <dbReference type="EMBL" id="KAG1808242.1"/>
    </source>
</evidence>
<dbReference type="OrthoDB" id="2636032at2759"/>
<comment type="caution">
    <text evidence="1">The sequence shown here is derived from an EMBL/GenBank/DDBJ whole genome shotgun (WGS) entry which is preliminary data.</text>
</comment>
<keyword evidence="2" id="KW-1185">Reference proteome</keyword>
<sequence>MDTYRQLLDMFCGDISLSQFLVTVLTAPCFDDHPAVAELISRNDNIIRTLSLHVKSRATLLEWARTTINADCV</sequence>
<protein>
    <submittedName>
        <fullName evidence="1">Uncharacterized protein</fullName>
    </submittedName>
</protein>
<name>A0A9P7E0U5_9AGAM</name>
<dbReference type="Proteomes" id="UP000807769">
    <property type="component" value="Unassembled WGS sequence"/>
</dbReference>
<evidence type="ECO:0000313" key="2">
    <source>
        <dbReference type="Proteomes" id="UP000807769"/>
    </source>
</evidence>
<dbReference type="AlphaFoldDB" id="A0A9P7E0U5"/>
<dbReference type="EMBL" id="JABBWG010000039">
    <property type="protein sequence ID" value="KAG1808242.1"/>
    <property type="molecule type" value="Genomic_DNA"/>
</dbReference>
<dbReference type="GeneID" id="64637788"/>
<reference evidence="1" key="1">
    <citation type="journal article" date="2020" name="New Phytol.">
        <title>Comparative genomics reveals dynamic genome evolution in host specialist ectomycorrhizal fungi.</title>
        <authorList>
            <person name="Lofgren L.A."/>
            <person name="Nguyen N.H."/>
            <person name="Vilgalys R."/>
            <person name="Ruytinx J."/>
            <person name="Liao H.L."/>
            <person name="Branco S."/>
            <person name="Kuo A."/>
            <person name="LaButti K."/>
            <person name="Lipzen A."/>
            <person name="Andreopoulos W."/>
            <person name="Pangilinan J."/>
            <person name="Riley R."/>
            <person name="Hundley H."/>
            <person name="Na H."/>
            <person name="Barry K."/>
            <person name="Grigoriev I.V."/>
            <person name="Stajich J.E."/>
            <person name="Kennedy P.G."/>
        </authorList>
    </citation>
    <scope>NUCLEOTIDE SEQUENCE</scope>
    <source>
        <strain evidence="1">MN1</strain>
    </source>
</reference>